<evidence type="ECO:0000256" key="3">
    <source>
        <dbReference type="ARBA" id="ARBA00005089"/>
    </source>
</evidence>
<comment type="pathway">
    <text evidence="3">Carotenoid biosynthesis; beta-carotene biosynthesis.</text>
</comment>
<evidence type="ECO:0000256" key="19">
    <source>
        <dbReference type="SAM" id="Phobius"/>
    </source>
</evidence>
<comment type="catalytic activity">
    <reaction evidence="18">
        <text>all-trans-lycopene = gamma-carotene</text>
        <dbReference type="Rhea" id="RHEA:32219"/>
        <dbReference type="ChEBI" id="CHEBI:15948"/>
        <dbReference type="ChEBI" id="CHEBI:27740"/>
        <dbReference type="EC" id="5.5.1.19"/>
    </reaction>
</comment>
<dbReference type="InterPro" id="IPR044843">
    <property type="entry name" value="Trans_IPPS_bact-type"/>
</dbReference>
<dbReference type="InterPro" id="IPR019845">
    <property type="entry name" value="Squalene/phytoene_synthase_CS"/>
</dbReference>
<comment type="catalytic activity">
    <reaction evidence="17">
        <text>gamma-carotene = all-trans-beta-carotene</text>
        <dbReference type="Rhea" id="RHEA:32239"/>
        <dbReference type="ChEBI" id="CHEBI:17579"/>
        <dbReference type="ChEBI" id="CHEBI:27740"/>
        <dbReference type="EC" id="5.5.1.19"/>
    </reaction>
</comment>
<evidence type="ECO:0000256" key="16">
    <source>
        <dbReference type="ARBA" id="ARBA00023268"/>
    </source>
</evidence>
<dbReference type="InterPro" id="IPR033904">
    <property type="entry name" value="Trans_IPPS_HH"/>
</dbReference>
<feature type="transmembrane region" description="Helical" evidence="19">
    <location>
        <begin position="220"/>
        <end position="237"/>
    </location>
</feature>
<feature type="transmembrane region" description="Helical" evidence="19">
    <location>
        <begin position="37"/>
        <end position="55"/>
    </location>
</feature>
<feature type="transmembrane region" description="Helical" evidence="19">
    <location>
        <begin position="117"/>
        <end position="136"/>
    </location>
</feature>
<dbReference type="Pfam" id="PF18916">
    <property type="entry name" value="Lycopene_cyc"/>
    <property type="match status" value="1"/>
</dbReference>
<dbReference type="EC" id="2.5.1.32" evidence="8"/>
<feature type="transmembrane region" description="Helical" evidence="19">
    <location>
        <begin position="142"/>
        <end position="162"/>
    </location>
</feature>
<evidence type="ECO:0000256" key="5">
    <source>
        <dbReference type="ARBA" id="ARBA00008247"/>
    </source>
</evidence>
<evidence type="ECO:0000256" key="18">
    <source>
        <dbReference type="ARBA" id="ARBA00029335"/>
    </source>
</evidence>
<keyword evidence="22" id="KW-1185">Reference proteome</keyword>
<evidence type="ECO:0000256" key="4">
    <source>
        <dbReference type="ARBA" id="ARBA00005172"/>
    </source>
</evidence>
<comment type="catalytic activity">
    <reaction evidence="1">
        <text>2 (2E,6E,10E)-geranylgeranyl diphosphate = 15-cis-phytoene + 2 diphosphate</text>
        <dbReference type="Rhea" id="RHEA:34475"/>
        <dbReference type="ChEBI" id="CHEBI:27787"/>
        <dbReference type="ChEBI" id="CHEBI:33019"/>
        <dbReference type="ChEBI" id="CHEBI:58756"/>
        <dbReference type="EC" id="2.5.1.32"/>
    </reaction>
</comment>
<dbReference type="SUPFAM" id="SSF48576">
    <property type="entry name" value="Terpenoid synthases"/>
    <property type="match status" value="1"/>
</dbReference>
<feature type="domain" description="Lycopene cyclase" evidence="20">
    <location>
        <begin position="16"/>
        <end position="97"/>
    </location>
</feature>
<dbReference type="CDD" id="cd00683">
    <property type="entry name" value="Trans_IPPS_HH"/>
    <property type="match status" value="1"/>
</dbReference>
<evidence type="ECO:0000256" key="15">
    <source>
        <dbReference type="ARBA" id="ARBA00023235"/>
    </source>
</evidence>
<keyword evidence="11 19" id="KW-0812">Transmembrane</keyword>
<evidence type="ECO:0000256" key="10">
    <source>
        <dbReference type="ARBA" id="ARBA00022679"/>
    </source>
</evidence>
<comment type="similarity">
    <text evidence="6">In the C-terminal section; belongs to the phytoene/squalene synthase family.</text>
</comment>
<evidence type="ECO:0000256" key="9">
    <source>
        <dbReference type="ARBA" id="ARBA00018909"/>
    </source>
</evidence>
<comment type="pathway">
    <text evidence="4">Carotenoid biosynthesis; phytoene biosynthesis; all-trans-phytoene from geranylgeranyl diphosphate: step 1/1.</text>
</comment>
<name>A0ABR3WQN6_9PEZI</name>
<evidence type="ECO:0000313" key="21">
    <source>
        <dbReference type="EMBL" id="KAL1865895.1"/>
    </source>
</evidence>
<dbReference type="EC" id="5.5.1.19" evidence="7"/>
<evidence type="ECO:0000256" key="1">
    <source>
        <dbReference type="ARBA" id="ARBA00001805"/>
    </source>
</evidence>
<evidence type="ECO:0000256" key="8">
    <source>
        <dbReference type="ARBA" id="ARBA00012396"/>
    </source>
</evidence>
<evidence type="ECO:0000256" key="14">
    <source>
        <dbReference type="ARBA" id="ARBA00023136"/>
    </source>
</evidence>
<keyword evidence="10" id="KW-0808">Transferase</keyword>
<comment type="caution">
    <text evidence="21">The sequence shown here is derived from an EMBL/GenBank/DDBJ whole genome shotgun (WGS) entry which is preliminary data.</text>
</comment>
<dbReference type="Proteomes" id="UP001583177">
    <property type="component" value="Unassembled WGS sequence"/>
</dbReference>
<evidence type="ECO:0000256" key="13">
    <source>
        <dbReference type="ARBA" id="ARBA00022989"/>
    </source>
</evidence>
<sequence length="614" mass="67954">MAYDYALVHLKFTIPLATVLTVISYPILTRRHWYQTSILVLIAVTATIPWDSYLIRHSVWTYPPDVVIGPTLLSIPAEELFFFVIQTYITSLLYHVLNKPLLQAEYLGSESWLARGVHRTIQIVTSSLVLLGLWLISNGGPGTYLGLILIWACPFALLTWTLGGIFMATLPWTSVALPIALPTLYLWVVDELALRRGTWAIESGTKLGMTVWGSLEVEEAIFFAATNVLIVFGLGAFDNALAIIDAFPDVFETAPECPTPTMLIKALFMPWSAERKERISGIQEAVERLCRKSRSFYLASSTFAGRLRIDLVLLYSYCRMADDLVDEPPEGLDTLTWINKLSGHLDMVYKLKNDGASSGRANSVEAYIANEFPPSAWSALKLLPAPLMPSEPLYLLLDGFRTDSNFQATEKANSFPIATERELRAYGRQVAGTVGELCLALISHHSRVPIEPSHREAVSTAARRMGIALQLVNISRDIAVDAALGRVYLPTTWLAEEGLTPEMVIETITKPSAGEGGASSKKSSRLRSLGVIRGRLLEKAFEIYAESKPAMGWLPDESRRPMMVAVESYMEIGRVLLEKEAGPGSFGVVRGRPTRATVPKLRRIRVALRALLDA</sequence>
<keyword evidence="15" id="KW-0413">Isomerase</keyword>
<dbReference type="EMBL" id="JAWRVE010000059">
    <property type="protein sequence ID" value="KAL1865895.1"/>
    <property type="molecule type" value="Genomic_DNA"/>
</dbReference>
<dbReference type="PANTHER" id="PTHR31480">
    <property type="entry name" value="BIFUNCTIONAL LYCOPENE CYCLASE/PHYTOENE SYNTHASE"/>
    <property type="match status" value="1"/>
</dbReference>
<dbReference type="SFLD" id="SFLDG01212">
    <property type="entry name" value="Phytoene_synthase_like"/>
    <property type="match status" value="1"/>
</dbReference>
<evidence type="ECO:0000259" key="20">
    <source>
        <dbReference type="Pfam" id="PF18916"/>
    </source>
</evidence>
<organism evidence="21 22">
    <name type="scientific">Diaporthe australafricana</name>
    <dbReference type="NCBI Taxonomy" id="127596"/>
    <lineage>
        <taxon>Eukaryota</taxon>
        <taxon>Fungi</taxon>
        <taxon>Dikarya</taxon>
        <taxon>Ascomycota</taxon>
        <taxon>Pezizomycotina</taxon>
        <taxon>Sordariomycetes</taxon>
        <taxon>Sordariomycetidae</taxon>
        <taxon>Diaporthales</taxon>
        <taxon>Diaporthaceae</taxon>
        <taxon>Diaporthe</taxon>
    </lineage>
</organism>
<keyword evidence="16" id="KW-0511">Multifunctional enzyme</keyword>
<feature type="transmembrane region" description="Helical" evidence="19">
    <location>
        <begin position="6"/>
        <end position="25"/>
    </location>
</feature>
<dbReference type="InterPro" id="IPR002060">
    <property type="entry name" value="Squ/phyt_synthse"/>
</dbReference>
<comment type="subcellular location">
    <subcellularLocation>
        <location evidence="2">Membrane</location>
        <topology evidence="2">Multi-pass membrane protein</topology>
    </subcellularLocation>
</comment>
<dbReference type="PROSITE" id="PS01045">
    <property type="entry name" value="SQUALEN_PHYTOEN_SYN_2"/>
    <property type="match status" value="1"/>
</dbReference>
<dbReference type="NCBIfam" id="TIGR03462">
    <property type="entry name" value="CarR_dom_SF"/>
    <property type="match status" value="2"/>
</dbReference>
<evidence type="ECO:0000256" key="12">
    <source>
        <dbReference type="ARBA" id="ARBA00022746"/>
    </source>
</evidence>
<dbReference type="InterPro" id="IPR017825">
    <property type="entry name" value="Lycopene_cyclase_dom"/>
</dbReference>
<evidence type="ECO:0000256" key="2">
    <source>
        <dbReference type="ARBA" id="ARBA00004141"/>
    </source>
</evidence>
<keyword evidence="13 19" id="KW-1133">Transmembrane helix</keyword>
<keyword evidence="14 19" id="KW-0472">Membrane</keyword>
<evidence type="ECO:0000256" key="7">
    <source>
        <dbReference type="ARBA" id="ARBA00012242"/>
    </source>
</evidence>
<dbReference type="Gene3D" id="1.10.600.10">
    <property type="entry name" value="Farnesyl Diphosphate Synthase"/>
    <property type="match status" value="1"/>
</dbReference>
<evidence type="ECO:0000256" key="11">
    <source>
        <dbReference type="ARBA" id="ARBA00022692"/>
    </source>
</evidence>
<dbReference type="InterPro" id="IPR008949">
    <property type="entry name" value="Isoprenoid_synthase_dom_sf"/>
</dbReference>
<evidence type="ECO:0000313" key="22">
    <source>
        <dbReference type="Proteomes" id="UP001583177"/>
    </source>
</evidence>
<comment type="similarity">
    <text evidence="5">In the N-terminal section; belongs to the lycopene beta-cyclase family.</text>
</comment>
<reference evidence="21 22" key="1">
    <citation type="journal article" date="2024" name="IMA Fungus">
        <title>IMA Genome - F19 : A genome assembly and annotation guide to empower mycologists, including annotated draft genome sequences of Ceratocystis pirilliformis, Diaporthe australafricana, Fusarium ophioides, Paecilomyces lecythidis, and Sporothrix stenoceras.</title>
        <authorList>
            <person name="Aylward J."/>
            <person name="Wilson A.M."/>
            <person name="Visagie C.M."/>
            <person name="Spraker J."/>
            <person name="Barnes I."/>
            <person name="Buitendag C."/>
            <person name="Ceriani C."/>
            <person name="Del Mar Angel L."/>
            <person name="du Plessis D."/>
            <person name="Fuchs T."/>
            <person name="Gasser K."/>
            <person name="Kramer D."/>
            <person name="Li W."/>
            <person name="Munsamy K."/>
            <person name="Piso A."/>
            <person name="Price J.L."/>
            <person name="Sonnekus B."/>
            <person name="Thomas C."/>
            <person name="van der Nest A."/>
            <person name="van Dijk A."/>
            <person name="van Heerden A."/>
            <person name="van Vuuren N."/>
            <person name="Yilmaz N."/>
            <person name="Duong T.A."/>
            <person name="van der Merwe N.A."/>
            <person name="Wingfield M.J."/>
            <person name="Wingfield B.D."/>
        </authorList>
    </citation>
    <scope>NUCLEOTIDE SEQUENCE [LARGE SCALE GENOMIC DNA]</scope>
    <source>
        <strain evidence="21 22">CMW 18300</strain>
    </source>
</reference>
<proteinExistence type="inferred from homology"/>
<gene>
    <name evidence="21" type="ORF">Daus18300_007007</name>
</gene>
<accession>A0ABR3WQN6</accession>
<evidence type="ECO:0000256" key="6">
    <source>
        <dbReference type="ARBA" id="ARBA00008406"/>
    </source>
</evidence>
<dbReference type="SFLD" id="SFLDG01018">
    <property type="entry name" value="Squalene/Phytoene_Synthase_Lik"/>
    <property type="match status" value="1"/>
</dbReference>
<evidence type="ECO:0000256" key="17">
    <source>
        <dbReference type="ARBA" id="ARBA00029313"/>
    </source>
</evidence>
<feature type="transmembrane region" description="Helical" evidence="19">
    <location>
        <begin position="169"/>
        <end position="188"/>
    </location>
</feature>
<keyword evidence="12" id="KW-0125">Carotenoid biosynthesis</keyword>
<dbReference type="Pfam" id="PF00494">
    <property type="entry name" value="SQS_PSY"/>
    <property type="match status" value="1"/>
</dbReference>
<protein>
    <recommendedName>
        <fullName evidence="9">Bifunctional lycopene cyclase/phytoene synthase</fullName>
        <ecNumber evidence="8">2.5.1.32</ecNumber>
        <ecNumber evidence="7">5.5.1.19</ecNumber>
    </recommendedName>
</protein>
<dbReference type="SFLD" id="SFLDS00005">
    <property type="entry name" value="Isoprenoid_Synthase_Type_I"/>
    <property type="match status" value="1"/>
</dbReference>